<sequence length="104" mass="12410">MKEYNNFAKNVIAQRTDNRWGSKVLEWQLCTGRRSVPPSRWCDDLVRYTGSRSMQVAQDRTLWYSLRERPMFSSGLVKSCNDCYNKIYICFRKKMTNIQLHLGY</sequence>
<accession>A0AAV1L737</accession>
<dbReference type="AlphaFoldDB" id="A0AAV1L737"/>
<gene>
    <name evidence="1" type="ORF">PARMNEM_LOCUS11501</name>
</gene>
<reference evidence="1 2" key="1">
    <citation type="submission" date="2023-11" db="EMBL/GenBank/DDBJ databases">
        <authorList>
            <person name="Hedman E."/>
            <person name="Englund M."/>
            <person name="Stromberg M."/>
            <person name="Nyberg Akerstrom W."/>
            <person name="Nylinder S."/>
            <person name="Jareborg N."/>
            <person name="Kallberg Y."/>
            <person name="Kronander E."/>
        </authorList>
    </citation>
    <scope>NUCLEOTIDE SEQUENCE [LARGE SCALE GENOMIC DNA]</scope>
</reference>
<evidence type="ECO:0000313" key="2">
    <source>
        <dbReference type="Proteomes" id="UP001314205"/>
    </source>
</evidence>
<protein>
    <submittedName>
        <fullName evidence="1">Uncharacterized protein</fullName>
    </submittedName>
</protein>
<evidence type="ECO:0000313" key="1">
    <source>
        <dbReference type="EMBL" id="CAK1591236.1"/>
    </source>
</evidence>
<comment type="caution">
    <text evidence="1">The sequence shown here is derived from an EMBL/GenBank/DDBJ whole genome shotgun (WGS) entry which is preliminary data.</text>
</comment>
<dbReference type="Proteomes" id="UP001314205">
    <property type="component" value="Unassembled WGS sequence"/>
</dbReference>
<keyword evidence="2" id="KW-1185">Reference proteome</keyword>
<proteinExistence type="predicted"/>
<dbReference type="EMBL" id="CAVLGL010000086">
    <property type="protein sequence ID" value="CAK1591236.1"/>
    <property type="molecule type" value="Genomic_DNA"/>
</dbReference>
<name>A0AAV1L737_9NEOP</name>
<organism evidence="1 2">
    <name type="scientific">Parnassius mnemosyne</name>
    <name type="common">clouded apollo</name>
    <dbReference type="NCBI Taxonomy" id="213953"/>
    <lineage>
        <taxon>Eukaryota</taxon>
        <taxon>Metazoa</taxon>
        <taxon>Ecdysozoa</taxon>
        <taxon>Arthropoda</taxon>
        <taxon>Hexapoda</taxon>
        <taxon>Insecta</taxon>
        <taxon>Pterygota</taxon>
        <taxon>Neoptera</taxon>
        <taxon>Endopterygota</taxon>
        <taxon>Lepidoptera</taxon>
        <taxon>Glossata</taxon>
        <taxon>Ditrysia</taxon>
        <taxon>Papilionoidea</taxon>
        <taxon>Papilionidae</taxon>
        <taxon>Parnassiinae</taxon>
        <taxon>Parnassini</taxon>
        <taxon>Parnassius</taxon>
        <taxon>Driopa</taxon>
    </lineage>
</organism>